<evidence type="ECO:0000313" key="2">
    <source>
        <dbReference type="Proteomes" id="UP000806542"/>
    </source>
</evidence>
<dbReference type="Pfam" id="PF20648">
    <property type="entry name" value="DUF6809"/>
    <property type="match status" value="1"/>
</dbReference>
<dbReference type="RefSeq" id="WP_226392381.1">
    <property type="nucleotide sequence ID" value="NZ_JADCKB010000008.1"/>
</dbReference>
<evidence type="ECO:0000313" key="1">
    <source>
        <dbReference type="EMBL" id="MBE5039827.1"/>
    </source>
</evidence>
<comment type="caution">
    <text evidence="1">The sequence shown here is derived from an EMBL/GenBank/DDBJ whole genome shotgun (WGS) entry which is preliminary data.</text>
</comment>
<keyword evidence="2" id="KW-1185">Reference proteome</keyword>
<dbReference type="AlphaFoldDB" id="A0A9D5M5I4"/>
<gene>
    <name evidence="1" type="ORF">INF28_05035</name>
</gene>
<dbReference type="EMBL" id="JADCKB010000008">
    <property type="protein sequence ID" value="MBE5039827.1"/>
    <property type="molecule type" value="Genomic_DNA"/>
</dbReference>
<name>A0A9D5M5I4_9FIRM</name>
<accession>A0A9D5M5I4</accession>
<reference evidence="1" key="1">
    <citation type="submission" date="2020-10" db="EMBL/GenBank/DDBJ databases">
        <title>ChiBAC.</title>
        <authorList>
            <person name="Zenner C."/>
            <person name="Hitch T.C.A."/>
            <person name="Clavel T."/>
        </authorList>
    </citation>
    <scope>NUCLEOTIDE SEQUENCE</scope>
    <source>
        <strain evidence="1">DSM 107454</strain>
    </source>
</reference>
<sequence length="127" mass="14829">MSDILYDLYFGKITPWEKKVTDPFVKEAVEKTQKARKKLDEQLPEQLKPLLEAFCLAESDMHGRALYAEYLDGFKTGIRLMSAVFERGQAELEYRPLTMSELACKGIRILNLIKCFWNRRLPIRKKG</sequence>
<dbReference type="InterPro" id="IPR049215">
    <property type="entry name" value="DUF6809"/>
</dbReference>
<proteinExistence type="predicted"/>
<organism evidence="1 2">
    <name type="scientific">Ructibacterium gallinarum</name>
    <dbReference type="NCBI Taxonomy" id="2779355"/>
    <lineage>
        <taxon>Bacteria</taxon>
        <taxon>Bacillati</taxon>
        <taxon>Bacillota</taxon>
        <taxon>Clostridia</taxon>
        <taxon>Eubacteriales</taxon>
        <taxon>Oscillospiraceae</taxon>
        <taxon>Ructibacterium</taxon>
    </lineage>
</organism>
<protein>
    <submittedName>
        <fullName evidence="1">Uncharacterized protein</fullName>
    </submittedName>
</protein>
<dbReference type="Proteomes" id="UP000806542">
    <property type="component" value="Unassembled WGS sequence"/>
</dbReference>